<evidence type="ECO:0000256" key="5">
    <source>
        <dbReference type="ARBA" id="ARBA00022985"/>
    </source>
</evidence>
<evidence type="ECO:0000256" key="7">
    <source>
        <dbReference type="ARBA" id="ARBA00023136"/>
    </source>
</evidence>
<keyword evidence="4 8" id="KW-0812">Transmembrane</keyword>
<evidence type="ECO:0000313" key="10">
    <source>
        <dbReference type="EMBL" id="MDG0865403.1"/>
    </source>
</evidence>
<protein>
    <submittedName>
        <fullName evidence="10">Glycosyltransferase</fullName>
    </submittedName>
</protein>
<reference evidence="10" key="1">
    <citation type="submission" date="2019-02" db="EMBL/GenBank/DDBJ databases">
        <title>Draft genome of the type strain Pelomonas aquatica CCUG 52575T.</title>
        <authorList>
            <person name="Gomila M."/>
            <person name="Lalucat J."/>
        </authorList>
    </citation>
    <scope>NUCLEOTIDE SEQUENCE</scope>
    <source>
        <strain evidence="10">CCUG 52575</strain>
    </source>
</reference>
<dbReference type="SUPFAM" id="SSF53448">
    <property type="entry name" value="Nucleotide-diphospho-sugar transferases"/>
    <property type="match status" value="1"/>
</dbReference>
<keyword evidence="3" id="KW-0808">Transferase</keyword>
<dbReference type="Proteomes" id="UP001152766">
    <property type="component" value="Unassembled WGS sequence"/>
</dbReference>
<gene>
    <name evidence="10" type="ORF">EXJ73_23390</name>
</gene>
<keyword evidence="11" id="KW-1185">Reference proteome</keyword>
<dbReference type="AlphaFoldDB" id="A0A9X4LRV0"/>
<evidence type="ECO:0000256" key="3">
    <source>
        <dbReference type="ARBA" id="ARBA00022679"/>
    </source>
</evidence>
<dbReference type="RefSeq" id="WP_268154680.1">
    <property type="nucleotide sequence ID" value="NZ_JAPPUW010000046.1"/>
</dbReference>
<evidence type="ECO:0000256" key="1">
    <source>
        <dbReference type="ARBA" id="ARBA00022475"/>
    </source>
</evidence>
<keyword evidence="5" id="KW-0448">Lipopolysaccharide biosynthesis</keyword>
<dbReference type="Gene3D" id="3.90.550.10">
    <property type="entry name" value="Spore Coat Polysaccharide Biosynthesis Protein SpsA, Chain A"/>
    <property type="match status" value="1"/>
</dbReference>
<evidence type="ECO:0000256" key="6">
    <source>
        <dbReference type="ARBA" id="ARBA00022989"/>
    </source>
</evidence>
<evidence type="ECO:0000259" key="9">
    <source>
        <dbReference type="Pfam" id="PF00535"/>
    </source>
</evidence>
<feature type="transmembrane region" description="Helical" evidence="8">
    <location>
        <begin position="237"/>
        <end position="259"/>
    </location>
</feature>
<evidence type="ECO:0000256" key="4">
    <source>
        <dbReference type="ARBA" id="ARBA00022692"/>
    </source>
</evidence>
<evidence type="ECO:0000313" key="11">
    <source>
        <dbReference type="Proteomes" id="UP001152766"/>
    </source>
</evidence>
<dbReference type="Pfam" id="PF00535">
    <property type="entry name" value="Glycos_transf_2"/>
    <property type="match status" value="1"/>
</dbReference>
<keyword evidence="6 8" id="KW-1133">Transmembrane helix</keyword>
<evidence type="ECO:0000256" key="8">
    <source>
        <dbReference type="SAM" id="Phobius"/>
    </source>
</evidence>
<proteinExistence type="predicted"/>
<evidence type="ECO:0000256" key="2">
    <source>
        <dbReference type="ARBA" id="ARBA00022676"/>
    </source>
</evidence>
<sequence length="332" mass="36489">MSAQLGNEGLSVIVPVFRSKDGLELLHSRLTAALERLGRSFEILLVEDGGHDGSWEEIVRLAALDDRIRGLRMGRNFGQHNALLAGIRAAQHPLIVTLDDDLQNPPEEIHKLLARLGEGFDVVYGKPAREQHGFLRDMASKITKLVLQQAMGASTARHVSAFRVFRTRLRDAFATYRSPFLSLDVLLTWGSSRFSYVEVKHDERVLGESGYSLRKLIAHAFNMVTGFSTAPLQAASWIGFAFTLFGLGVLAYVVGSYFINGVAVPGFAFLASIVAIFSGAQLFALGIIGEYLARMHFRTMERPTYLITEQVGQFAGVQPANPLSRAPADAEL</sequence>
<keyword evidence="2" id="KW-0328">Glycosyltransferase</keyword>
<dbReference type="PANTHER" id="PTHR48090:SF3">
    <property type="entry name" value="UNDECAPRENYL-PHOSPHATE 4-DEOXY-4-FORMAMIDO-L-ARABINOSE TRANSFERASE"/>
    <property type="match status" value="1"/>
</dbReference>
<comment type="caution">
    <text evidence="10">The sequence shown here is derived from an EMBL/GenBank/DDBJ whole genome shotgun (WGS) entry which is preliminary data.</text>
</comment>
<dbReference type="GO" id="GO:0009103">
    <property type="term" value="P:lipopolysaccharide biosynthetic process"/>
    <property type="evidence" value="ECO:0007669"/>
    <property type="project" value="UniProtKB-KW"/>
</dbReference>
<keyword evidence="1" id="KW-1003">Cell membrane</keyword>
<dbReference type="PANTHER" id="PTHR48090">
    <property type="entry name" value="UNDECAPRENYL-PHOSPHATE 4-DEOXY-4-FORMAMIDO-L-ARABINOSE TRANSFERASE-RELATED"/>
    <property type="match status" value="1"/>
</dbReference>
<dbReference type="InterPro" id="IPR050256">
    <property type="entry name" value="Glycosyltransferase_2"/>
</dbReference>
<feature type="transmembrane region" description="Helical" evidence="8">
    <location>
        <begin position="265"/>
        <end position="293"/>
    </location>
</feature>
<dbReference type="EMBL" id="SGUG01000078">
    <property type="protein sequence ID" value="MDG0865403.1"/>
    <property type="molecule type" value="Genomic_DNA"/>
</dbReference>
<accession>A0A9X4LRV0</accession>
<dbReference type="GO" id="GO:0005886">
    <property type="term" value="C:plasma membrane"/>
    <property type="evidence" value="ECO:0007669"/>
    <property type="project" value="TreeGrafter"/>
</dbReference>
<dbReference type="InterPro" id="IPR001173">
    <property type="entry name" value="Glyco_trans_2-like"/>
</dbReference>
<name>A0A9X4LRV0_9BURK</name>
<keyword evidence="7 8" id="KW-0472">Membrane</keyword>
<feature type="domain" description="Glycosyltransferase 2-like" evidence="9">
    <location>
        <begin position="11"/>
        <end position="159"/>
    </location>
</feature>
<organism evidence="10 11">
    <name type="scientific">Pelomonas aquatica</name>
    <dbReference type="NCBI Taxonomy" id="431058"/>
    <lineage>
        <taxon>Bacteria</taxon>
        <taxon>Pseudomonadati</taxon>
        <taxon>Pseudomonadota</taxon>
        <taxon>Betaproteobacteria</taxon>
        <taxon>Burkholderiales</taxon>
        <taxon>Sphaerotilaceae</taxon>
        <taxon>Roseateles</taxon>
    </lineage>
</organism>
<dbReference type="CDD" id="cd04187">
    <property type="entry name" value="DPM1_like_bac"/>
    <property type="match status" value="1"/>
</dbReference>
<dbReference type="GO" id="GO:0099621">
    <property type="term" value="F:undecaprenyl-phosphate 4-deoxy-4-formamido-L-arabinose transferase activity"/>
    <property type="evidence" value="ECO:0007669"/>
    <property type="project" value="TreeGrafter"/>
</dbReference>
<dbReference type="InterPro" id="IPR029044">
    <property type="entry name" value="Nucleotide-diphossugar_trans"/>
</dbReference>